<feature type="region of interest" description="Disordered" evidence="1">
    <location>
        <begin position="1"/>
        <end position="24"/>
    </location>
</feature>
<sequence length="861" mass="93716">MGHPQGSARRSFQSKENSSSGYETSIRLRNKQIFPYGMDIQDVVSESDDKAAHLDDVLDSDHLVPASSSPAESSPIAATPPDHDLISCIQSCNLTQRVCPGGLTSDDSGLGDNAASSLLRDSSYSPSVSCSPVASLLSPFSQSLHKELRRVQQKRKQFGHSRIFNQRRSESTALAATTEDGHSLVSGLGVYSQDSEDFSSACSEQTSSSSAPSLATPALSNAISYALVPESGLDSVTTSRASSDDPVVPRILLSSNQKSSQPSSNPADNDPTIKQDIDVPSAMPSAAYIQPTSAKIAPSRTTSALGTVLIGSTTSGDHGRRFGHPQSRNRVDTYGVSLKRRRSNGEESENASAVASTSRFSAYTHLTGTLELDRKKRKTARAELNRGTRFTPRKHAAPALTGAFARMYAIEPASLRRAASLRSDTSVTAGQDNVWNEACPRMTCSASQSSSATCGVTSEPYAYEPEIPTEPVTPVSHSPRRLALAIYTDPPPSPVPIIAPPPFFLVPRAPLSLEDAAERRIVVLLEKERREREVDGLPYARAPIPKGPMNLTMQKKRQEDEEEEYWMDSDSEADGFDVNEMVDVWARGKYERDEDTTSYDGTGIALGIEDNLRSEAVDWLLNVLPPRSRAQSRAVGDLSDLLRTSEETHFHAAYLFIRYSLHIGLSPASSPAPSKVDEVSAFVQDGEVETTWDLAVACLTLSVKFHRDVLFPLDVILSNEFLALAPHSMSFEDLEVAQRDILEALSYRVGSATPGSFMEELWFALTSLRKLLDFDEGWKTAQKEAWAILTNALLSESNERPKARCDVVNDLTTEPDVLRFPISLLTMCALLDGITESLVHKYKHSAHKKDGQGSSKCIASS</sequence>
<evidence type="ECO:0000256" key="1">
    <source>
        <dbReference type="SAM" id="MobiDB-lite"/>
    </source>
</evidence>
<evidence type="ECO:0000313" key="3">
    <source>
        <dbReference type="Proteomes" id="UP000092993"/>
    </source>
</evidence>
<reference evidence="2 3" key="1">
    <citation type="submission" date="2016-03" db="EMBL/GenBank/DDBJ databases">
        <title>Whole genome sequencing of Grifola frondosa 9006-11.</title>
        <authorList>
            <person name="Min B."/>
            <person name="Park H."/>
            <person name="Kim J.-G."/>
            <person name="Cho H."/>
            <person name="Oh Y.-L."/>
            <person name="Kong W.-S."/>
            <person name="Choi I.-G."/>
        </authorList>
    </citation>
    <scope>NUCLEOTIDE SEQUENCE [LARGE SCALE GENOMIC DNA]</scope>
    <source>
        <strain evidence="2 3">9006-11</strain>
    </source>
</reference>
<protein>
    <submittedName>
        <fullName evidence="2">Uncharacterized protein</fullName>
    </submittedName>
</protein>
<dbReference type="AlphaFoldDB" id="A0A1C7LRY8"/>
<dbReference type="OrthoDB" id="3250555at2759"/>
<comment type="caution">
    <text evidence="2">The sequence shown here is derived from an EMBL/GenBank/DDBJ whole genome shotgun (WGS) entry which is preliminary data.</text>
</comment>
<keyword evidence="3" id="KW-1185">Reference proteome</keyword>
<feature type="compositionally biased region" description="Polar residues" evidence="1">
    <location>
        <begin position="8"/>
        <end position="23"/>
    </location>
</feature>
<accession>A0A1C7LRY8</accession>
<feature type="region of interest" description="Disordered" evidence="1">
    <location>
        <begin position="312"/>
        <end position="356"/>
    </location>
</feature>
<feature type="compositionally biased region" description="Low complexity" evidence="1">
    <location>
        <begin position="254"/>
        <end position="266"/>
    </location>
</feature>
<dbReference type="STRING" id="5627.A0A1C7LRY8"/>
<name>A0A1C7LRY8_GRIFR</name>
<dbReference type="Gene3D" id="1.10.472.10">
    <property type="entry name" value="Cyclin-like"/>
    <property type="match status" value="1"/>
</dbReference>
<gene>
    <name evidence="2" type="ORF">A0H81_13268</name>
</gene>
<proteinExistence type="predicted"/>
<evidence type="ECO:0000313" key="2">
    <source>
        <dbReference type="EMBL" id="OBZ66787.1"/>
    </source>
</evidence>
<dbReference type="EMBL" id="LUGG01000027">
    <property type="protein sequence ID" value="OBZ66787.1"/>
    <property type="molecule type" value="Genomic_DNA"/>
</dbReference>
<dbReference type="Proteomes" id="UP000092993">
    <property type="component" value="Unassembled WGS sequence"/>
</dbReference>
<organism evidence="2 3">
    <name type="scientific">Grifola frondosa</name>
    <name type="common">Maitake</name>
    <name type="synonym">Polyporus frondosus</name>
    <dbReference type="NCBI Taxonomy" id="5627"/>
    <lineage>
        <taxon>Eukaryota</taxon>
        <taxon>Fungi</taxon>
        <taxon>Dikarya</taxon>
        <taxon>Basidiomycota</taxon>
        <taxon>Agaricomycotina</taxon>
        <taxon>Agaricomycetes</taxon>
        <taxon>Polyporales</taxon>
        <taxon>Grifolaceae</taxon>
        <taxon>Grifola</taxon>
    </lineage>
</organism>
<feature type="region of interest" description="Disordered" evidence="1">
    <location>
        <begin position="254"/>
        <end position="277"/>
    </location>
</feature>